<keyword evidence="2" id="KW-0812">Transmembrane</keyword>
<reference evidence="5 6" key="1">
    <citation type="submission" date="2019-08" db="EMBL/GenBank/DDBJ databases">
        <title>Draft genome sequences of two oriental melons (Cucumis melo L. var makuwa).</title>
        <authorList>
            <person name="Kwon S.-Y."/>
        </authorList>
    </citation>
    <scope>NUCLEOTIDE SEQUENCE [LARGE SCALE GENOMIC DNA]</scope>
    <source>
        <strain evidence="6">cv. Chang Bougi</strain>
        <strain evidence="5">cv. SW 3</strain>
        <tissue evidence="4">Leaf</tissue>
    </source>
</reference>
<feature type="region of interest" description="Disordered" evidence="1">
    <location>
        <begin position="114"/>
        <end position="149"/>
    </location>
</feature>
<keyword evidence="2" id="KW-0472">Membrane</keyword>
<gene>
    <name evidence="4" type="ORF">E5676_scaffold609G00640</name>
    <name evidence="3" type="ORF">E6C27_scaffold60G002560</name>
</gene>
<dbReference type="EMBL" id="SSTE01011134">
    <property type="protein sequence ID" value="KAA0051831.1"/>
    <property type="molecule type" value="Genomic_DNA"/>
</dbReference>
<dbReference type="AlphaFoldDB" id="A0A5D3DCV5"/>
<feature type="compositionally biased region" description="Basic and acidic residues" evidence="1">
    <location>
        <begin position="114"/>
        <end position="127"/>
    </location>
</feature>
<comment type="caution">
    <text evidence="4">The sequence shown here is derived from an EMBL/GenBank/DDBJ whole genome shotgun (WGS) entry which is preliminary data.</text>
</comment>
<feature type="transmembrane region" description="Helical" evidence="2">
    <location>
        <begin position="12"/>
        <end position="34"/>
    </location>
</feature>
<organism evidence="4 6">
    <name type="scientific">Cucumis melo var. makuwa</name>
    <name type="common">Oriental melon</name>
    <dbReference type="NCBI Taxonomy" id="1194695"/>
    <lineage>
        <taxon>Eukaryota</taxon>
        <taxon>Viridiplantae</taxon>
        <taxon>Streptophyta</taxon>
        <taxon>Embryophyta</taxon>
        <taxon>Tracheophyta</taxon>
        <taxon>Spermatophyta</taxon>
        <taxon>Magnoliopsida</taxon>
        <taxon>eudicotyledons</taxon>
        <taxon>Gunneridae</taxon>
        <taxon>Pentapetalae</taxon>
        <taxon>rosids</taxon>
        <taxon>fabids</taxon>
        <taxon>Cucurbitales</taxon>
        <taxon>Cucurbitaceae</taxon>
        <taxon>Benincaseae</taxon>
        <taxon>Cucumis</taxon>
    </lineage>
</organism>
<keyword evidence="2" id="KW-1133">Transmembrane helix</keyword>
<dbReference type="Proteomes" id="UP000321947">
    <property type="component" value="Unassembled WGS sequence"/>
</dbReference>
<evidence type="ECO:0000313" key="5">
    <source>
        <dbReference type="Proteomes" id="UP000321393"/>
    </source>
</evidence>
<evidence type="ECO:0000313" key="6">
    <source>
        <dbReference type="Proteomes" id="UP000321947"/>
    </source>
</evidence>
<evidence type="ECO:0000256" key="1">
    <source>
        <dbReference type="SAM" id="MobiDB-lite"/>
    </source>
</evidence>
<sequence length="149" mass="17761">MLYSCYVIWTKMPYSCCVILYGMPHTCFVIWYGMPHACRRRVMREKMMILASVSRLLLMATTWQKDPLRPNHTSCRKLLMKLLVKDFKHTLRHKAKEFSLKSLITWLRIEEETRKHDQKEEVNDFPKKKSTAVLKPNLKSKGNEMKVQN</sequence>
<dbReference type="EMBL" id="SSTD01005662">
    <property type="protein sequence ID" value="TYK21414.1"/>
    <property type="molecule type" value="Genomic_DNA"/>
</dbReference>
<name>A0A5D3DCV5_CUCMM</name>
<accession>A0A5D3DCV5</accession>
<evidence type="ECO:0000313" key="4">
    <source>
        <dbReference type="EMBL" id="TYK21414.1"/>
    </source>
</evidence>
<dbReference type="Proteomes" id="UP000321393">
    <property type="component" value="Unassembled WGS sequence"/>
</dbReference>
<evidence type="ECO:0000313" key="3">
    <source>
        <dbReference type="EMBL" id="KAA0051831.1"/>
    </source>
</evidence>
<proteinExistence type="predicted"/>
<protein>
    <submittedName>
        <fullName evidence="4">Uncharacterized protein</fullName>
    </submittedName>
</protein>
<evidence type="ECO:0000256" key="2">
    <source>
        <dbReference type="SAM" id="Phobius"/>
    </source>
</evidence>